<reference evidence="2 3" key="1">
    <citation type="journal article" date="2018" name="Front. Plant Sci.">
        <title>Red Clover (Trifolium pratense) and Zigzag Clover (T. medium) - A Picture of Genomic Similarities and Differences.</title>
        <authorList>
            <person name="Dluhosova J."/>
            <person name="Istvanek J."/>
            <person name="Nedelnik J."/>
            <person name="Repkova J."/>
        </authorList>
    </citation>
    <scope>NUCLEOTIDE SEQUENCE [LARGE SCALE GENOMIC DNA]</scope>
    <source>
        <strain evidence="3">cv. 10/8</strain>
        <tissue evidence="2">Leaf</tissue>
    </source>
</reference>
<proteinExistence type="predicted"/>
<organism evidence="2 3">
    <name type="scientific">Trifolium medium</name>
    <dbReference type="NCBI Taxonomy" id="97028"/>
    <lineage>
        <taxon>Eukaryota</taxon>
        <taxon>Viridiplantae</taxon>
        <taxon>Streptophyta</taxon>
        <taxon>Embryophyta</taxon>
        <taxon>Tracheophyta</taxon>
        <taxon>Spermatophyta</taxon>
        <taxon>Magnoliopsida</taxon>
        <taxon>eudicotyledons</taxon>
        <taxon>Gunneridae</taxon>
        <taxon>Pentapetalae</taxon>
        <taxon>rosids</taxon>
        <taxon>fabids</taxon>
        <taxon>Fabales</taxon>
        <taxon>Fabaceae</taxon>
        <taxon>Papilionoideae</taxon>
        <taxon>50 kb inversion clade</taxon>
        <taxon>NPAAA clade</taxon>
        <taxon>Hologalegina</taxon>
        <taxon>IRL clade</taxon>
        <taxon>Trifolieae</taxon>
        <taxon>Trifolium</taxon>
    </lineage>
</organism>
<comment type="caution">
    <text evidence="2">The sequence shown here is derived from an EMBL/GenBank/DDBJ whole genome shotgun (WGS) entry which is preliminary data.</text>
</comment>
<feature type="non-terminal residue" evidence="2">
    <location>
        <position position="22"/>
    </location>
</feature>
<sequence length="22" mass="2465">MEKEEKKRSSALVMEENVGGGR</sequence>
<evidence type="ECO:0000313" key="2">
    <source>
        <dbReference type="EMBL" id="MCI86004.1"/>
    </source>
</evidence>
<protein>
    <submittedName>
        <fullName evidence="2">Uncharacterized protein</fullName>
    </submittedName>
</protein>
<dbReference type="EMBL" id="LXQA011129366">
    <property type="protein sequence ID" value="MCI86004.1"/>
    <property type="molecule type" value="Genomic_DNA"/>
</dbReference>
<dbReference type="Proteomes" id="UP000265520">
    <property type="component" value="Unassembled WGS sequence"/>
</dbReference>
<keyword evidence="3" id="KW-1185">Reference proteome</keyword>
<accession>A0A392VCE5</accession>
<dbReference type="AlphaFoldDB" id="A0A392VCE5"/>
<name>A0A392VCE5_9FABA</name>
<feature type="region of interest" description="Disordered" evidence="1">
    <location>
        <begin position="1"/>
        <end position="22"/>
    </location>
</feature>
<evidence type="ECO:0000313" key="3">
    <source>
        <dbReference type="Proteomes" id="UP000265520"/>
    </source>
</evidence>
<evidence type="ECO:0000256" key="1">
    <source>
        <dbReference type="SAM" id="MobiDB-lite"/>
    </source>
</evidence>